<dbReference type="EMBL" id="SOZI01000156">
    <property type="protein sequence ID" value="TNY18102.1"/>
    <property type="molecule type" value="Genomic_DNA"/>
</dbReference>
<dbReference type="SMART" id="SM00271">
    <property type="entry name" value="DnaJ"/>
    <property type="match status" value="1"/>
</dbReference>
<dbReference type="GO" id="GO:0031072">
    <property type="term" value="F:heat shock protein binding"/>
    <property type="evidence" value="ECO:0007669"/>
    <property type="project" value="TreeGrafter"/>
</dbReference>
<evidence type="ECO:0000256" key="2">
    <source>
        <dbReference type="SAM" id="MobiDB-lite"/>
    </source>
</evidence>
<comment type="caution">
    <text evidence="5">The sequence shown here is derived from an EMBL/GenBank/DDBJ whole genome shotgun (WGS) entry which is preliminary data.</text>
</comment>
<dbReference type="InterPro" id="IPR036869">
    <property type="entry name" value="J_dom_sf"/>
</dbReference>
<feature type="coiled-coil region" evidence="1">
    <location>
        <begin position="590"/>
        <end position="617"/>
    </location>
</feature>
<feature type="region of interest" description="Disordered" evidence="2">
    <location>
        <begin position="621"/>
        <end position="651"/>
    </location>
</feature>
<dbReference type="Gene3D" id="1.10.287.110">
    <property type="entry name" value="DnaJ domain"/>
    <property type="match status" value="1"/>
</dbReference>
<organism evidence="5 6">
    <name type="scientific">Rhodotorula diobovata</name>
    <dbReference type="NCBI Taxonomy" id="5288"/>
    <lineage>
        <taxon>Eukaryota</taxon>
        <taxon>Fungi</taxon>
        <taxon>Dikarya</taxon>
        <taxon>Basidiomycota</taxon>
        <taxon>Pucciniomycotina</taxon>
        <taxon>Microbotryomycetes</taxon>
        <taxon>Sporidiobolales</taxon>
        <taxon>Sporidiobolaceae</taxon>
        <taxon>Rhodotorula</taxon>
    </lineage>
</organism>
<accession>A0A5C5FP54</accession>
<gene>
    <name evidence="5" type="ORF">DMC30DRAFT_356074</name>
</gene>
<feature type="domain" description="J" evidence="4">
    <location>
        <begin position="408"/>
        <end position="485"/>
    </location>
</feature>
<dbReference type="Pfam" id="PF23302">
    <property type="entry name" value="HTH_DNAJC9"/>
    <property type="match status" value="1"/>
</dbReference>
<dbReference type="CDD" id="cd06257">
    <property type="entry name" value="DnaJ"/>
    <property type="match status" value="1"/>
</dbReference>
<dbReference type="Proteomes" id="UP000311382">
    <property type="component" value="Unassembled WGS sequence"/>
</dbReference>
<keyword evidence="6" id="KW-1185">Reference proteome</keyword>
<dbReference type="OrthoDB" id="110024at2759"/>
<feature type="transmembrane region" description="Helical" evidence="3">
    <location>
        <begin position="221"/>
        <end position="242"/>
    </location>
</feature>
<keyword evidence="3" id="KW-0472">Membrane</keyword>
<evidence type="ECO:0000313" key="6">
    <source>
        <dbReference type="Proteomes" id="UP000311382"/>
    </source>
</evidence>
<dbReference type="InterPro" id="IPR018819">
    <property type="entry name" value="Nur1/Mug154"/>
</dbReference>
<dbReference type="InterPro" id="IPR052594">
    <property type="entry name" value="J_domain-containing_protein"/>
</dbReference>
<proteinExistence type="predicted"/>
<dbReference type="PANTHER" id="PTHR44144:SF1">
    <property type="entry name" value="DNAJ HOMOLOG SUBFAMILY C MEMBER 9"/>
    <property type="match status" value="1"/>
</dbReference>
<name>A0A5C5FP54_9BASI</name>
<dbReference type="PROSITE" id="PS50076">
    <property type="entry name" value="DNAJ_2"/>
    <property type="match status" value="1"/>
</dbReference>
<feature type="transmembrane region" description="Helical" evidence="3">
    <location>
        <begin position="31"/>
        <end position="52"/>
    </location>
</feature>
<evidence type="ECO:0000256" key="1">
    <source>
        <dbReference type="SAM" id="Coils"/>
    </source>
</evidence>
<evidence type="ECO:0000259" key="4">
    <source>
        <dbReference type="PROSITE" id="PS50076"/>
    </source>
</evidence>
<dbReference type="PRINTS" id="PR00625">
    <property type="entry name" value="JDOMAIN"/>
</dbReference>
<keyword evidence="3" id="KW-0812">Transmembrane</keyword>
<feature type="region of interest" description="Disordered" evidence="2">
    <location>
        <begin position="323"/>
        <end position="343"/>
    </location>
</feature>
<feature type="transmembrane region" description="Helical" evidence="3">
    <location>
        <begin position="103"/>
        <end position="124"/>
    </location>
</feature>
<dbReference type="InterPro" id="IPR018253">
    <property type="entry name" value="DnaJ_domain_CS"/>
</dbReference>
<dbReference type="Pfam" id="PF00226">
    <property type="entry name" value="DnaJ"/>
    <property type="match status" value="1"/>
</dbReference>
<reference evidence="5 6" key="1">
    <citation type="submission" date="2019-03" db="EMBL/GenBank/DDBJ databases">
        <title>Rhodosporidium diobovatum UCD-FST 08-225 genome sequencing, assembly, and annotation.</title>
        <authorList>
            <person name="Fakankun I.U."/>
            <person name="Fristensky B."/>
            <person name="Levin D.B."/>
        </authorList>
    </citation>
    <scope>NUCLEOTIDE SEQUENCE [LARGE SCALE GENOMIC DNA]</scope>
    <source>
        <strain evidence="5 6">UCD-FST 08-225</strain>
    </source>
</reference>
<dbReference type="Pfam" id="PF10332">
    <property type="entry name" value="DUF2418"/>
    <property type="match status" value="1"/>
</dbReference>
<sequence>MRNFYHRIKDWPSNALLSVETSIQLLSFDAVGYPAALAFHVLHFLLRLSAFIPSLPSLPSIFRSSASTASRYARRPGDVLGDADARLEALRRQSQGGAGWGWWAWWFSVVLVLVSTGNAVYLASRRRRYQMVLRKDPLASPNARSSTLDFSPARPRLGLTDSLRKRVKAAFGKVDVVESHVYPIQELSVWTPERVLWSLRFFTLYSPPVALLYHFLTPANFVPFVLCGGLVILQTFLLVHLYSTLVSDRASLQAEVMHEYNAKFVNPRVFAPKRDACVSTSQAEMVGADDWLRAGRRYAREESLGGADEDVVVRGSGRKVRRRESAVPSLSREGTSEVTDSPLRMCPPVSIRDFVVSREKGESRVASRGSPLRRPPPAFSLTPSSTAALSMSDDPAATFFPDVDEVPSLYDVLGVADSATDDELKKAYRRLSLQFHPDKLAGSSTTAFSSSPDDLAAATLRFQQIGFAYAVLKDKARRDKYDATGSTKEMSAEGAKTEAEWRDYFRELWTGEVSAQSIADFLKTYQGSDEERGDVLAAYLSSGGDLDVILSTVMGATVDDEDRFVALLNDSIASEEIKATSAWRKAAKDVKGKERRRKAAEKESKEAEELAKELGVHDKLFGARASKGKGGKGKGKAKQGGDADGEDDEAALRALIQGNQAKRMSSLLDSLEAKYAGAEAKKGGSRKKRASAGGDGDEGASGGKRSRREPEPTEAEFEAIQARLDANRKSGGKKGKATK</sequence>
<dbReference type="InterPro" id="IPR056453">
    <property type="entry name" value="HTH_DNAJC9"/>
</dbReference>
<feature type="compositionally biased region" description="Basic residues" evidence="2">
    <location>
        <begin position="626"/>
        <end position="637"/>
    </location>
</feature>
<dbReference type="SUPFAM" id="SSF46565">
    <property type="entry name" value="Chaperone J-domain"/>
    <property type="match status" value="1"/>
</dbReference>
<dbReference type="PANTHER" id="PTHR44144">
    <property type="entry name" value="DNAJ HOMOLOG SUBFAMILY C MEMBER 9"/>
    <property type="match status" value="1"/>
</dbReference>
<evidence type="ECO:0000313" key="5">
    <source>
        <dbReference type="EMBL" id="TNY18102.1"/>
    </source>
</evidence>
<keyword evidence="3" id="KW-1133">Transmembrane helix</keyword>
<protein>
    <submittedName>
        <fullName evidence="5">DnaJ domain-containing protein</fullName>
    </submittedName>
</protein>
<dbReference type="GO" id="GO:0005737">
    <property type="term" value="C:cytoplasm"/>
    <property type="evidence" value="ECO:0007669"/>
    <property type="project" value="TreeGrafter"/>
</dbReference>
<evidence type="ECO:0000256" key="3">
    <source>
        <dbReference type="SAM" id="Phobius"/>
    </source>
</evidence>
<dbReference type="InterPro" id="IPR001623">
    <property type="entry name" value="DnaJ_domain"/>
</dbReference>
<keyword evidence="1" id="KW-0175">Coiled coil</keyword>
<dbReference type="GO" id="GO:0005634">
    <property type="term" value="C:nucleus"/>
    <property type="evidence" value="ECO:0007669"/>
    <property type="project" value="TreeGrafter"/>
</dbReference>
<feature type="region of interest" description="Disordered" evidence="2">
    <location>
        <begin position="677"/>
        <end position="716"/>
    </location>
</feature>
<dbReference type="PROSITE" id="PS00636">
    <property type="entry name" value="DNAJ_1"/>
    <property type="match status" value="1"/>
</dbReference>
<dbReference type="AlphaFoldDB" id="A0A5C5FP54"/>